<dbReference type="AlphaFoldDB" id="A0A117LRD4"/>
<comment type="caution">
    <text evidence="2">The sequence shown here is derived from an EMBL/GenBank/DDBJ whole genome shotgun (WGS) entry which is preliminary data.</text>
</comment>
<proteinExistence type="predicted"/>
<dbReference type="PIRSF" id="PIRSF002599">
    <property type="entry name" value="Cold_shock_A"/>
    <property type="match status" value="1"/>
</dbReference>
<keyword evidence="1" id="KW-1133">Transmembrane helix</keyword>
<feature type="transmembrane region" description="Helical" evidence="1">
    <location>
        <begin position="71"/>
        <end position="89"/>
    </location>
</feature>
<dbReference type="Proteomes" id="UP000054323">
    <property type="component" value="Unassembled WGS sequence"/>
</dbReference>
<dbReference type="InterPro" id="IPR010718">
    <property type="entry name" value="DUF1294"/>
</dbReference>
<evidence type="ECO:0000256" key="1">
    <source>
        <dbReference type="SAM" id="Phobius"/>
    </source>
</evidence>
<dbReference type="InterPro" id="IPR012156">
    <property type="entry name" value="Cold_shock_CspA"/>
</dbReference>
<sequence length="90" mass="9866">MTLALAAIAVYLLANAVAFLAYYRDKRSAERAARRTPEKTLLVLALVGPFGALAAMRAFRHKTQKTMFRLVPLFLCLHLVLAAAFALGFA</sequence>
<dbReference type="GO" id="GO:0003676">
    <property type="term" value="F:nucleic acid binding"/>
    <property type="evidence" value="ECO:0007669"/>
    <property type="project" value="InterPro"/>
</dbReference>
<gene>
    <name evidence="2" type="ORF">XD82_0564</name>
</gene>
<evidence type="ECO:0000313" key="2">
    <source>
        <dbReference type="EMBL" id="KUK63052.1"/>
    </source>
</evidence>
<dbReference type="PATRIC" id="fig|2198.4.peg.828"/>
<dbReference type="Pfam" id="PF06961">
    <property type="entry name" value="DUF1294"/>
    <property type="match status" value="1"/>
</dbReference>
<accession>A0A117LRD4</accession>
<organism evidence="2 3">
    <name type="scientific">Methanoculleus marisnigri</name>
    <dbReference type="NCBI Taxonomy" id="2198"/>
    <lineage>
        <taxon>Archaea</taxon>
        <taxon>Methanobacteriati</taxon>
        <taxon>Methanobacteriota</taxon>
        <taxon>Stenosarchaea group</taxon>
        <taxon>Methanomicrobia</taxon>
        <taxon>Methanomicrobiales</taxon>
        <taxon>Methanomicrobiaceae</taxon>
        <taxon>Methanoculleus</taxon>
    </lineage>
</organism>
<reference evidence="3" key="1">
    <citation type="journal article" date="2015" name="MBio">
        <title>Genome-Resolved Metagenomic Analysis Reveals Roles for Candidate Phyla and Other Microbial Community Members in Biogeochemical Transformations in Oil Reservoirs.</title>
        <authorList>
            <person name="Hu P."/>
            <person name="Tom L."/>
            <person name="Singh A."/>
            <person name="Thomas B.C."/>
            <person name="Baker B.J."/>
            <person name="Piceno Y.M."/>
            <person name="Andersen G.L."/>
            <person name="Banfield J.F."/>
        </authorList>
    </citation>
    <scope>NUCLEOTIDE SEQUENCE [LARGE SCALE GENOMIC DNA]</scope>
</reference>
<feature type="transmembrane region" description="Helical" evidence="1">
    <location>
        <begin position="42"/>
        <end position="59"/>
    </location>
</feature>
<name>A0A117LRD4_9EURY</name>
<keyword evidence="1" id="KW-0812">Transmembrane</keyword>
<evidence type="ECO:0008006" key="4">
    <source>
        <dbReference type="Google" id="ProtNLM"/>
    </source>
</evidence>
<keyword evidence="1" id="KW-0472">Membrane</keyword>
<dbReference type="EMBL" id="LGGD01000048">
    <property type="protein sequence ID" value="KUK63052.1"/>
    <property type="molecule type" value="Genomic_DNA"/>
</dbReference>
<evidence type="ECO:0000313" key="3">
    <source>
        <dbReference type="Proteomes" id="UP000054323"/>
    </source>
</evidence>
<protein>
    <recommendedName>
        <fullName evidence="4">DUF1294 domain-containing protein</fullName>
    </recommendedName>
</protein>